<comment type="subcellular location">
    <subcellularLocation>
        <location evidence="1 3">Nucleus</location>
    </subcellularLocation>
</comment>
<dbReference type="Pfam" id="PF08711">
    <property type="entry name" value="Med26"/>
    <property type="match status" value="1"/>
</dbReference>
<dbReference type="PANTHER" id="PTHR15141:SF76">
    <property type="entry name" value="TRANSCRIPTION ELONGATION FACTOR B POLYPEPTIDE 3"/>
    <property type="match status" value="1"/>
</dbReference>
<evidence type="ECO:0000256" key="2">
    <source>
        <dbReference type="ARBA" id="ARBA00023242"/>
    </source>
</evidence>
<proteinExistence type="predicted"/>
<dbReference type="Ensembl" id="ENSVURT00010006874.1">
    <property type="protein sequence ID" value="ENSVURP00010006082.1"/>
    <property type="gene ID" value="ENSVURG00010004719.1"/>
</dbReference>
<keyword evidence="7" id="KW-1185">Reference proteome</keyword>
<feature type="compositionally biased region" description="Basic residues" evidence="4">
    <location>
        <begin position="762"/>
        <end position="786"/>
    </location>
</feature>
<feature type="region of interest" description="Disordered" evidence="4">
    <location>
        <begin position="190"/>
        <end position="499"/>
    </location>
</feature>
<dbReference type="SMART" id="SM00509">
    <property type="entry name" value="TFS2N"/>
    <property type="match status" value="1"/>
</dbReference>
<dbReference type="GO" id="GO:0070449">
    <property type="term" value="C:elongin complex"/>
    <property type="evidence" value="ECO:0007669"/>
    <property type="project" value="InterPro"/>
</dbReference>
<dbReference type="Gene3D" id="6.10.250.3180">
    <property type="match status" value="1"/>
</dbReference>
<name>A0A4X2K9V5_VOMUR</name>
<feature type="compositionally biased region" description="Basic and acidic residues" evidence="4">
    <location>
        <begin position="345"/>
        <end position="372"/>
    </location>
</feature>
<reference evidence="7" key="1">
    <citation type="submission" date="2018-12" db="EMBL/GenBank/DDBJ databases">
        <authorList>
            <person name="Yazar S."/>
        </authorList>
    </citation>
    <scope>NUCLEOTIDE SEQUENCE [LARGE SCALE GENOMIC DNA]</scope>
</reference>
<keyword evidence="2 3" id="KW-0539">Nucleus</keyword>
<dbReference type="InterPro" id="IPR051870">
    <property type="entry name" value="Elongin-A_domain"/>
</dbReference>
<feature type="compositionally biased region" description="Basic and acidic residues" evidence="4">
    <location>
        <begin position="89"/>
        <end position="98"/>
    </location>
</feature>
<feature type="compositionally biased region" description="Polar residues" evidence="4">
    <location>
        <begin position="194"/>
        <end position="203"/>
    </location>
</feature>
<evidence type="ECO:0000313" key="6">
    <source>
        <dbReference type="Ensembl" id="ENSVURP00010006082.1"/>
    </source>
</evidence>
<dbReference type="InterPro" id="IPR017923">
    <property type="entry name" value="TFIIS_N"/>
</dbReference>
<feature type="compositionally biased region" description="Low complexity" evidence="4">
    <location>
        <begin position="323"/>
        <end position="335"/>
    </location>
</feature>
<dbReference type="InterPro" id="IPR003617">
    <property type="entry name" value="TFIIS/CRSP70_N_sub"/>
</dbReference>
<feature type="compositionally biased region" description="Polar residues" evidence="4">
    <location>
        <begin position="721"/>
        <end position="730"/>
    </location>
</feature>
<dbReference type="InterPro" id="IPR035441">
    <property type="entry name" value="TFIIS/LEDGF_dom_sf"/>
</dbReference>
<dbReference type="SUPFAM" id="SSF47676">
    <property type="entry name" value="Conserved domain common to transcription factors TFIIS, elongin A, CRSP70"/>
    <property type="match status" value="1"/>
</dbReference>
<evidence type="ECO:0000256" key="1">
    <source>
        <dbReference type="ARBA" id="ARBA00004123"/>
    </source>
</evidence>
<feature type="compositionally biased region" description="Basic and acidic residues" evidence="4">
    <location>
        <begin position="106"/>
        <end position="124"/>
    </location>
</feature>
<dbReference type="STRING" id="29139.ENSVURP00010006082"/>
<dbReference type="GeneTree" id="ENSGT00390000002428"/>
<dbReference type="PROSITE" id="PS51319">
    <property type="entry name" value="TFIIS_N"/>
    <property type="match status" value="1"/>
</dbReference>
<accession>A0A4X2K9V5</accession>
<feature type="compositionally biased region" description="Basic and acidic residues" evidence="4">
    <location>
        <begin position="205"/>
        <end position="216"/>
    </location>
</feature>
<evidence type="ECO:0000256" key="3">
    <source>
        <dbReference type="PROSITE-ProRule" id="PRU00649"/>
    </source>
</evidence>
<feature type="compositionally biased region" description="Basic and acidic residues" evidence="4">
    <location>
        <begin position="232"/>
        <end position="250"/>
    </location>
</feature>
<dbReference type="Proteomes" id="UP000314987">
    <property type="component" value="Unassembled WGS sequence"/>
</dbReference>
<evidence type="ECO:0000256" key="4">
    <source>
        <dbReference type="SAM" id="MobiDB-lite"/>
    </source>
</evidence>
<feature type="compositionally biased region" description="Polar residues" evidence="4">
    <location>
        <begin position="397"/>
        <end position="411"/>
    </location>
</feature>
<dbReference type="PANTHER" id="PTHR15141">
    <property type="entry name" value="TRANSCRIPTION ELONGATION FACTOR B POLYPEPTIDE 3"/>
    <property type="match status" value="1"/>
</dbReference>
<feature type="domain" description="TFIIS N-terminal" evidence="5">
    <location>
        <begin position="1"/>
        <end position="82"/>
    </location>
</feature>
<dbReference type="Gene3D" id="1.20.930.10">
    <property type="entry name" value="Conserved domain common to transcription factors TFIIS, elongin A, CRSP70"/>
    <property type="match status" value="1"/>
</dbReference>
<feature type="region of interest" description="Disordered" evidence="4">
    <location>
        <begin position="721"/>
        <end position="786"/>
    </location>
</feature>
<organism evidence="6 7">
    <name type="scientific">Vombatus ursinus</name>
    <name type="common">Common wombat</name>
    <dbReference type="NCBI Taxonomy" id="29139"/>
    <lineage>
        <taxon>Eukaryota</taxon>
        <taxon>Metazoa</taxon>
        <taxon>Chordata</taxon>
        <taxon>Craniata</taxon>
        <taxon>Vertebrata</taxon>
        <taxon>Euteleostomi</taxon>
        <taxon>Mammalia</taxon>
        <taxon>Metatheria</taxon>
        <taxon>Diprotodontia</taxon>
        <taxon>Vombatidae</taxon>
        <taxon>Vombatus</taxon>
    </lineage>
</organism>
<feature type="compositionally biased region" description="Basic residues" evidence="4">
    <location>
        <begin position="251"/>
        <end position="262"/>
    </location>
</feature>
<reference evidence="6" key="2">
    <citation type="submission" date="2025-08" db="UniProtKB">
        <authorList>
            <consortium name="Ensembl"/>
        </authorList>
    </citation>
    <scope>IDENTIFICATION</scope>
</reference>
<feature type="compositionally biased region" description="Basic and acidic residues" evidence="4">
    <location>
        <begin position="263"/>
        <end position="280"/>
    </location>
</feature>
<evidence type="ECO:0000259" key="5">
    <source>
        <dbReference type="PROSITE" id="PS51319"/>
    </source>
</evidence>
<evidence type="ECO:0000313" key="7">
    <source>
        <dbReference type="Proteomes" id="UP000314987"/>
    </source>
</evidence>
<feature type="compositionally biased region" description="Basic and acidic residues" evidence="4">
    <location>
        <begin position="142"/>
        <end position="168"/>
    </location>
</feature>
<feature type="compositionally biased region" description="Basic and acidic residues" evidence="4">
    <location>
        <begin position="447"/>
        <end position="464"/>
    </location>
</feature>
<dbReference type="Pfam" id="PF06881">
    <property type="entry name" value="Elongin_A"/>
    <property type="match status" value="1"/>
</dbReference>
<dbReference type="InterPro" id="IPR010684">
    <property type="entry name" value="RNA_pol_II_trans_fac_SIII_A"/>
</dbReference>
<protein>
    <recommendedName>
        <fullName evidence="5">TFIIS N-terminal domain-containing protein</fullName>
    </recommendedName>
</protein>
<feature type="region of interest" description="Disordered" evidence="4">
    <location>
        <begin position="86"/>
        <end position="174"/>
    </location>
</feature>
<dbReference type="AlphaFoldDB" id="A0A4X2K9V5"/>
<dbReference type="OMA" id="IESKHDY"/>
<sequence>MAESPNSSLFEVVGCLQSRLLRSTMPQKLLKHLKRLSELPITLDILTGTGVGKTVNALRKYERVAVVARGLVAQWKKLVPVLQTATQNKEPEAPEPKRRFSRKRTRDTLTKEREVEEHDGESRKASCSLPPDSLEGRKKKYQKLDKNLKDSLRDSKVEKKEGKIRDGKTSGNQFSILHSSNCELSGKSHVLSPLASTNPQQVSMDCDKPQEKKADQLRSPQKPHKRQNQVTQDKEGDNPKRCLVKREVKVAFHRHHHQNKGHKSSEKNKAPLSEKGKGRCFELSQEKLPQVASREEGSNPSSKTNLKEKQAAPSTPKREKKTAGSSGKKTSGPPSEMTSGKSIHKPKDKDAQKTEAEKSKLSVESLHGEMQKGELTSEIQDKECSNKLKTQKRTEALNANKTPSKIQGTQESEGDDSFEQHSMSFESYLLYDQPKKRRVGKTPTSGSRKESHPKLKSVKPEMKSHSAVKKLPMENCSQSKKHQARADSANPQKSSDGSPALPVICHPLLSMQTVYHPLSSGELNSAFCLKKQVPSTSQENRVAELPMSRVNSKVEVYSGSRNSYIPKMLSLYEWCIKVLGKNIDLIYEVGQVPYNVLTPVLEKCSPEQLYRIEEYNPIFLEDSDNLWKVHCSQDFRKELPEEFESWREMYLRLHDAQEERLCHLNNSIRLAHAKRPKGRQTKMLFINPASRSPYDVPETQMLGVGGTVVLKNASIKTNQYTLSSRNSPASGFQEKEPCDGPSTSSAHLAPSGSHASSEHSKKTSGKKVAPKMAKPKKTFKNRFARS</sequence>
<dbReference type="GO" id="GO:0006368">
    <property type="term" value="P:transcription elongation by RNA polymerase II"/>
    <property type="evidence" value="ECO:0007669"/>
    <property type="project" value="InterPro"/>
</dbReference>
<dbReference type="CDD" id="cd00183">
    <property type="entry name" value="TFIIS_I"/>
    <property type="match status" value="1"/>
</dbReference>
<reference evidence="6" key="3">
    <citation type="submission" date="2025-09" db="UniProtKB">
        <authorList>
            <consortium name="Ensembl"/>
        </authorList>
    </citation>
    <scope>IDENTIFICATION</scope>
</reference>